<gene>
    <name evidence="1" type="ORF">AALO_G00296040</name>
</gene>
<reference evidence="1" key="1">
    <citation type="submission" date="2020-10" db="EMBL/GenBank/DDBJ databases">
        <title>Chromosome-scale genome assembly of the Allis shad, Alosa alosa.</title>
        <authorList>
            <person name="Margot Z."/>
            <person name="Christophe K."/>
            <person name="Cabau C."/>
            <person name="Louis A."/>
            <person name="Berthelot C."/>
            <person name="Parey E."/>
            <person name="Roest Crollius H."/>
            <person name="Montfort J."/>
            <person name="Robinson-Rechavi M."/>
            <person name="Bucao C."/>
            <person name="Bouchez O."/>
            <person name="Gislard M."/>
            <person name="Lluch J."/>
            <person name="Milhes M."/>
            <person name="Lampietro C."/>
            <person name="Lopez Roques C."/>
            <person name="Donnadieu C."/>
            <person name="Braasch I."/>
            <person name="Desvignes T."/>
            <person name="Postlethwait J."/>
            <person name="Bobe J."/>
            <person name="Guiguen Y."/>
        </authorList>
    </citation>
    <scope>NUCLEOTIDE SEQUENCE</scope>
    <source>
        <strain evidence="1">M-15738</strain>
        <tissue evidence="1">Blood</tissue>
    </source>
</reference>
<evidence type="ECO:0000313" key="1">
    <source>
        <dbReference type="EMBL" id="KAG5260749.1"/>
    </source>
</evidence>
<organism evidence="1 2">
    <name type="scientific">Alosa alosa</name>
    <name type="common">allis shad</name>
    <dbReference type="NCBI Taxonomy" id="278164"/>
    <lineage>
        <taxon>Eukaryota</taxon>
        <taxon>Metazoa</taxon>
        <taxon>Chordata</taxon>
        <taxon>Craniata</taxon>
        <taxon>Vertebrata</taxon>
        <taxon>Euteleostomi</taxon>
        <taxon>Actinopterygii</taxon>
        <taxon>Neopterygii</taxon>
        <taxon>Teleostei</taxon>
        <taxon>Clupei</taxon>
        <taxon>Clupeiformes</taxon>
        <taxon>Clupeoidei</taxon>
        <taxon>Clupeidae</taxon>
        <taxon>Alosa</taxon>
    </lineage>
</organism>
<accession>A0AAV6FD93</accession>
<keyword evidence="2" id="KW-1185">Reference proteome</keyword>
<dbReference type="Proteomes" id="UP000823561">
    <property type="component" value="Chromosome 24"/>
</dbReference>
<sequence length="101" mass="11567">MEREGRSTEGEHLLNDTLHATSHLNMTQWSSGFWGNTRRATHQMGHSECSVSLAKVAYHWRGAGTHYTQVGRPSLFPHEASMFTNFSHHNFQLNLVVYQLL</sequence>
<protein>
    <submittedName>
        <fullName evidence="1">Uncharacterized protein</fullName>
    </submittedName>
</protein>
<evidence type="ECO:0000313" key="2">
    <source>
        <dbReference type="Proteomes" id="UP000823561"/>
    </source>
</evidence>
<name>A0AAV6FD93_9TELE</name>
<dbReference type="EMBL" id="JADWDJ010000024">
    <property type="protein sequence ID" value="KAG5260749.1"/>
    <property type="molecule type" value="Genomic_DNA"/>
</dbReference>
<proteinExistence type="predicted"/>
<dbReference type="AlphaFoldDB" id="A0AAV6FD93"/>
<comment type="caution">
    <text evidence="1">The sequence shown here is derived from an EMBL/GenBank/DDBJ whole genome shotgun (WGS) entry which is preliminary data.</text>
</comment>